<feature type="region of interest" description="Disordered" evidence="8">
    <location>
        <begin position="330"/>
        <end position="353"/>
    </location>
</feature>
<keyword evidence="4 7" id="KW-0547">Nucleotide-binding</keyword>
<evidence type="ECO:0000256" key="8">
    <source>
        <dbReference type="SAM" id="MobiDB-lite"/>
    </source>
</evidence>
<comment type="caution">
    <text evidence="11">The sequence shown here is derived from an EMBL/GenBank/DDBJ whole genome shotgun (WGS) entry which is preliminary data.</text>
</comment>
<proteinExistence type="predicted"/>
<dbReference type="RefSeq" id="WP_378279090.1">
    <property type="nucleotide sequence ID" value="NZ_JBHSON010000001.1"/>
</dbReference>
<dbReference type="Pfam" id="PF00069">
    <property type="entry name" value="Pkinase"/>
    <property type="match status" value="1"/>
</dbReference>
<keyword evidence="9" id="KW-0472">Membrane</keyword>
<reference evidence="12" key="1">
    <citation type="journal article" date="2019" name="Int. J. Syst. Evol. Microbiol.">
        <title>The Global Catalogue of Microorganisms (GCM) 10K type strain sequencing project: providing services to taxonomists for standard genome sequencing and annotation.</title>
        <authorList>
            <consortium name="The Broad Institute Genomics Platform"/>
            <consortium name="The Broad Institute Genome Sequencing Center for Infectious Disease"/>
            <person name="Wu L."/>
            <person name="Ma J."/>
        </authorList>
    </citation>
    <scope>NUCLEOTIDE SEQUENCE [LARGE SCALE GENOMIC DNA]</scope>
    <source>
        <strain evidence="12">KCTC 42087</strain>
    </source>
</reference>
<feature type="compositionally biased region" description="Low complexity" evidence="8">
    <location>
        <begin position="390"/>
        <end position="416"/>
    </location>
</feature>
<feature type="transmembrane region" description="Helical" evidence="9">
    <location>
        <begin position="357"/>
        <end position="380"/>
    </location>
</feature>
<evidence type="ECO:0000259" key="10">
    <source>
        <dbReference type="PROSITE" id="PS50011"/>
    </source>
</evidence>
<dbReference type="InterPro" id="IPR000719">
    <property type="entry name" value="Prot_kinase_dom"/>
</dbReference>
<dbReference type="PROSITE" id="PS00107">
    <property type="entry name" value="PROTEIN_KINASE_ATP"/>
    <property type="match status" value="1"/>
</dbReference>
<dbReference type="Gene3D" id="1.10.510.10">
    <property type="entry name" value="Transferase(Phosphotransferase) domain 1"/>
    <property type="match status" value="1"/>
</dbReference>
<sequence>MSDGESDGKRVVAGRYRLIAVVGRGGMGTVWRAQDEMLDREVAVKEVLLRQDLSDQEREERHRRTLREARASARLNHPGVVTVHDVVDEDDRPWIVMELVRARSLQEIVDDGGPLPPGRVAGIGRQVVGALRAAHAIGILHRDVKPANVLITSEDRAVLTDFGIAQVAGDATLTRTGALVGSPAYMSPERVKGERAIPASDLWALGATLYAACEGKPPHHRSDAMAVLAAVMTQEPPPPRNAGPLAPVLYGLLRSDPVQRLRADQAEEMLRQVATGTAPAAHGSAPVGAVTAGAVSGGDAETLAPAADRTQGAPALVSDVRVPDYNSDIPVPDLPGPERTVHGTGGPGGGTGRRGKVLVPVMTGALIALVVVGVFGFVLWPDKESGGDAGPSPSAPVQSPPAQSAAPPQSGPATAAVSPPKDVLPALPQGFVRQRGPGFTIGVPAGWTRQVRGNSTFWLDPASDAYVQVDRTGWTGDPFQHWQQWQREVIAKRSLPGYRTIDLTRATVAGRPAADIEFAWNGTRAKDRGVIVDGRSYAVLVAVPASRWNTYQPTVNNVIDTFQP</sequence>
<evidence type="ECO:0000256" key="1">
    <source>
        <dbReference type="ARBA" id="ARBA00012513"/>
    </source>
</evidence>
<dbReference type="InterPro" id="IPR008271">
    <property type="entry name" value="Ser/Thr_kinase_AS"/>
</dbReference>
<evidence type="ECO:0000256" key="2">
    <source>
        <dbReference type="ARBA" id="ARBA00022527"/>
    </source>
</evidence>
<keyword evidence="2" id="KW-0723">Serine/threonine-protein kinase</keyword>
<name>A0ABW0ZLK9_9ACTN</name>
<evidence type="ECO:0000256" key="9">
    <source>
        <dbReference type="SAM" id="Phobius"/>
    </source>
</evidence>
<evidence type="ECO:0000256" key="4">
    <source>
        <dbReference type="ARBA" id="ARBA00022741"/>
    </source>
</evidence>
<dbReference type="Proteomes" id="UP001596074">
    <property type="component" value="Unassembled WGS sequence"/>
</dbReference>
<keyword evidence="3 11" id="KW-0808">Transferase</keyword>
<dbReference type="PROSITE" id="PS50011">
    <property type="entry name" value="PROTEIN_KINASE_DOM"/>
    <property type="match status" value="1"/>
</dbReference>
<dbReference type="SUPFAM" id="SSF56112">
    <property type="entry name" value="Protein kinase-like (PK-like)"/>
    <property type="match status" value="1"/>
</dbReference>
<keyword evidence="6 7" id="KW-0067">ATP-binding</keyword>
<protein>
    <recommendedName>
        <fullName evidence="1">non-specific serine/threonine protein kinase</fullName>
        <ecNumber evidence="1">2.7.11.1</ecNumber>
    </recommendedName>
</protein>
<dbReference type="EMBL" id="JBHSON010000001">
    <property type="protein sequence ID" value="MFC5744175.1"/>
    <property type="molecule type" value="Genomic_DNA"/>
</dbReference>
<dbReference type="PANTHER" id="PTHR43289">
    <property type="entry name" value="MITOGEN-ACTIVATED PROTEIN KINASE KINASE KINASE 20-RELATED"/>
    <property type="match status" value="1"/>
</dbReference>
<keyword evidence="9" id="KW-1133">Transmembrane helix</keyword>
<dbReference type="CDD" id="cd14014">
    <property type="entry name" value="STKc_PknB_like"/>
    <property type="match status" value="1"/>
</dbReference>
<dbReference type="InterPro" id="IPR011009">
    <property type="entry name" value="Kinase-like_dom_sf"/>
</dbReference>
<dbReference type="SMART" id="SM00220">
    <property type="entry name" value="S_TKc"/>
    <property type="match status" value="1"/>
</dbReference>
<evidence type="ECO:0000256" key="6">
    <source>
        <dbReference type="ARBA" id="ARBA00022840"/>
    </source>
</evidence>
<dbReference type="GO" id="GO:0004674">
    <property type="term" value="F:protein serine/threonine kinase activity"/>
    <property type="evidence" value="ECO:0007669"/>
    <property type="project" value="UniProtKB-EC"/>
</dbReference>
<dbReference type="InterPro" id="IPR017441">
    <property type="entry name" value="Protein_kinase_ATP_BS"/>
</dbReference>
<feature type="compositionally biased region" description="Gly residues" evidence="8">
    <location>
        <begin position="343"/>
        <end position="352"/>
    </location>
</feature>
<accession>A0ABW0ZLK9</accession>
<dbReference type="Gene3D" id="3.30.200.20">
    <property type="entry name" value="Phosphorylase Kinase, domain 1"/>
    <property type="match status" value="1"/>
</dbReference>
<organism evidence="11 12">
    <name type="scientific">Actinomadura rugatobispora</name>
    <dbReference type="NCBI Taxonomy" id="1994"/>
    <lineage>
        <taxon>Bacteria</taxon>
        <taxon>Bacillati</taxon>
        <taxon>Actinomycetota</taxon>
        <taxon>Actinomycetes</taxon>
        <taxon>Streptosporangiales</taxon>
        <taxon>Thermomonosporaceae</taxon>
        <taxon>Actinomadura</taxon>
    </lineage>
</organism>
<evidence type="ECO:0000256" key="3">
    <source>
        <dbReference type="ARBA" id="ARBA00022679"/>
    </source>
</evidence>
<evidence type="ECO:0000256" key="5">
    <source>
        <dbReference type="ARBA" id="ARBA00022777"/>
    </source>
</evidence>
<gene>
    <name evidence="11" type="ORF">ACFPZN_00960</name>
</gene>
<evidence type="ECO:0000313" key="11">
    <source>
        <dbReference type="EMBL" id="MFC5744175.1"/>
    </source>
</evidence>
<evidence type="ECO:0000313" key="12">
    <source>
        <dbReference type="Proteomes" id="UP001596074"/>
    </source>
</evidence>
<feature type="domain" description="Protein kinase" evidence="10">
    <location>
        <begin position="16"/>
        <end position="270"/>
    </location>
</feature>
<dbReference type="EC" id="2.7.11.1" evidence="1"/>
<dbReference type="PROSITE" id="PS00108">
    <property type="entry name" value="PROTEIN_KINASE_ST"/>
    <property type="match status" value="1"/>
</dbReference>
<keyword evidence="12" id="KW-1185">Reference proteome</keyword>
<dbReference type="PANTHER" id="PTHR43289:SF6">
    <property type="entry name" value="SERINE_THREONINE-PROTEIN KINASE NEKL-3"/>
    <property type="match status" value="1"/>
</dbReference>
<keyword evidence="5 11" id="KW-0418">Kinase</keyword>
<feature type="region of interest" description="Disordered" evidence="8">
    <location>
        <begin position="385"/>
        <end position="427"/>
    </location>
</feature>
<keyword evidence="9" id="KW-0812">Transmembrane</keyword>
<dbReference type="Gene3D" id="3.40.1000.10">
    <property type="entry name" value="Mog1/PsbP, alpha/beta/alpha sandwich"/>
    <property type="match status" value="1"/>
</dbReference>
<evidence type="ECO:0000256" key="7">
    <source>
        <dbReference type="PROSITE-ProRule" id="PRU10141"/>
    </source>
</evidence>
<feature type="binding site" evidence="7">
    <location>
        <position position="45"/>
    </location>
    <ligand>
        <name>ATP</name>
        <dbReference type="ChEBI" id="CHEBI:30616"/>
    </ligand>
</feature>